<organism evidence="2 3">
    <name type="scientific">Miscanthus lutarioriparius</name>
    <dbReference type="NCBI Taxonomy" id="422564"/>
    <lineage>
        <taxon>Eukaryota</taxon>
        <taxon>Viridiplantae</taxon>
        <taxon>Streptophyta</taxon>
        <taxon>Embryophyta</taxon>
        <taxon>Tracheophyta</taxon>
        <taxon>Spermatophyta</taxon>
        <taxon>Magnoliopsida</taxon>
        <taxon>Liliopsida</taxon>
        <taxon>Poales</taxon>
        <taxon>Poaceae</taxon>
        <taxon>PACMAD clade</taxon>
        <taxon>Panicoideae</taxon>
        <taxon>Andropogonodae</taxon>
        <taxon>Andropogoneae</taxon>
        <taxon>Saccharinae</taxon>
        <taxon>Miscanthus</taxon>
    </lineage>
</organism>
<gene>
    <name evidence="2" type="ORF">NCGR_LOCUS52257</name>
</gene>
<reference evidence="2" key="1">
    <citation type="submission" date="2020-10" db="EMBL/GenBank/DDBJ databases">
        <authorList>
            <person name="Han B."/>
            <person name="Lu T."/>
            <person name="Zhao Q."/>
            <person name="Huang X."/>
            <person name="Zhao Y."/>
        </authorList>
    </citation>
    <scope>NUCLEOTIDE SEQUENCE</scope>
</reference>
<accession>A0A811RG15</accession>
<dbReference type="AlphaFoldDB" id="A0A811RG15"/>
<sequence length="365" mass="38899">MSSISTSGGGGGDGGGGGGGGGDDSGNREAAQTRIGATIRRSGGGDGGGGGDRGRGGGGGASLRRDPAQGTTSDALTVFPIEKRIEAYDGENEELDNLEALLSVREEPPSLQEFLGAGPIAAADEVQVEQGGNQLGPNDLQACLRQGEWNRALDILTQMVGEGRAAATAVSNDAHPLDITRAHPDLVMLLRGQALFDLRGMGNANRAHAYYLNHICVIYPDGFSSGIEFVDKLLVEIHAMVHREALPRKCRFSDKNKTRQCVNDYLKIYFPAFGDMEIQDGAVPVGPFGERQGNQVRCLVCHDFKKKKFSEKKLYYHQLCDPEGRQALCLASTEYIRKKIRDSLAKKEAATAAHPPPLQDGAPGP</sequence>
<feature type="region of interest" description="Disordered" evidence="1">
    <location>
        <begin position="1"/>
        <end position="74"/>
    </location>
</feature>
<dbReference type="OrthoDB" id="695589at2759"/>
<feature type="region of interest" description="Disordered" evidence="1">
    <location>
        <begin position="346"/>
        <end position="365"/>
    </location>
</feature>
<feature type="compositionally biased region" description="Gly residues" evidence="1">
    <location>
        <begin position="42"/>
        <end position="61"/>
    </location>
</feature>
<protein>
    <submittedName>
        <fullName evidence="2">Uncharacterized protein</fullName>
    </submittedName>
</protein>
<evidence type="ECO:0000256" key="1">
    <source>
        <dbReference type="SAM" id="MobiDB-lite"/>
    </source>
</evidence>
<feature type="compositionally biased region" description="Pro residues" evidence="1">
    <location>
        <begin position="354"/>
        <end position="365"/>
    </location>
</feature>
<keyword evidence="3" id="KW-1185">Reference proteome</keyword>
<comment type="caution">
    <text evidence="2">The sequence shown here is derived from an EMBL/GenBank/DDBJ whole genome shotgun (WGS) entry which is preliminary data.</text>
</comment>
<dbReference type="Proteomes" id="UP000604825">
    <property type="component" value="Unassembled WGS sequence"/>
</dbReference>
<dbReference type="EMBL" id="CAJGYO010000014">
    <property type="protein sequence ID" value="CAD6268952.1"/>
    <property type="molecule type" value="Genomic_DNA"/>
</dbReference>
<evidence type="ECO:0000313" key="2">
    <source>
        <dbReference type="EMBL" id="CAD6268952.1"/>
    </source>
</evidence>
<proteinExistence type="predicted"/>
<evidence type="ECO:0000313" key="3">
    <source>
        <dbReference type="Proteomes" id="UP000604825"/>
    </source>
</evidence>
<name>A0A811RG15_9POAL</name>
<feature type="compositionally biased region" description="Gly residues" evidence="1">
    <location>
        <begin position="7"/>
        <end position="24"/>
    </location>
</feature>